<gene>
    <name evidence="1" type="ORF">LCGC14_3152450</name>
</gene>
<sequence>RELAAVLPDIDPTRAELALTLHNFARECREQVDARHVRVKVAAEVLAAKVSDENSNSEEQPDGSGY</sequence>
<organism evidence="1">
    <name type="scientific">marine sediment metagenome</name>
    <dbReference type="NCBI Taxonomy" id="412755"/>
    <lineage>
        <taxon>unclassified sequences</taxon>
        <taxon>metagenomes</taxon>
        <taxon>ecological metagenomes</taxon>
    </lineage>
</organism>
<accession>A0A0F8YI28</accession>
<dbReference type="AlphaFoldDB" id="A0A0F8YI28"/>
<comment type="caution">
    <text evidence="1">The sequence shown here is derived from an EMBL/GenBank/DDBJ whole genome shotgun (WGS) entry which is preliminary data.</text>
</comment>
<name>A0A0F8YI28_9ZZZZ</name>
<evidence type="ECO:0000313" key="1">
    <source>
        <dbReference type="EMBL" id="KKK47706.1"/>
    </source>
</evidence>
<reference evidence="1" key="1">
    <citation type="journal article" date="2015" name="Nature">
        <title>Complex archaea that bridge the gap between prokaryotes and eukaryotes.</title>
        <authorList>
            <person name="Spang A."/>
            <person name="Saw J.H."/>
            <person name="Jorgensen S.L."/>
            <person name="Zaremba-Niedzwiedzka K."/>
            <person name="Martijn J."/>
            <person name="Lind A.E."/>
            <person name="van Eijk R."/>
            <person name="Schleper C."/>
            <person name="Guy L."/>
            <person name="Ettema T.J."/>
        </authorList>
    </citation>
    <scope>NUCLEOTIDE SEQUENCE</scope>
</reference>
<proteinExistence type="predicted"/>
<dbReference type="EMBL" id="LAZR01069435">
    <property type="protein sequence ID" value="KKK47706.1"/>
    <property type="molecule type" value="Genomic_DNA"/>
</dbReference>
<feature type="non-terminal residue" evidence="1">
    <location>
        <position position="1"/>
    </location>
</feature>
<protein>
    <submittedName>
        <fullName evidence="1">Uncharacterized protein</fullName>
    </submittedName>
</protein>